<dbReference type="Proteomes" id="UP000184301">
    <property type="component" value="Unassembled WGS sequence"/>
</dbReference>
<dbReference type="STRING" id="1121950.SAMN02745243_03677"/>
<dbReference type="AlphaFoldDB" id="A0A1M6V402"/>
<keyword evidence="1" id="KW-0175">Coiled coil</keyword>
<dbReference type="EMBL" id="FQZY01000083">
    <property type="protein sequence ID" value="SHK76180.1"/>
    <property type="molecule type" value="Genomic_DNA"/>
</dbReference>
<reference evidence="2 3" key="1">
    <citation type="submission" date="2016-11" db="EMBL/GenBank/DDBJ databases">
        <authorList>
            <person name="Jaros S."/>
            <person name="Januszkiewicz K."/>
            <person name="Wedrychowicz H."/>
        </authorList>
    </citation>
    <scope>NUCLEOTIDE SEQUENCE [LARGE SCALE GENOMIC DNA]</scope>
    <source>
        <strain evidence="2 3">DSM 15480</strain>
    </source>
</reference>
<feature type="coiled-coil region" evidence="1">
    <location>
        <begin position="446"/>
        <end position="473"/>
    </location>
</feature>
<evidence type="ECO:0000256" key="1">
    <source>
        <dbReference type="SAM" id="Coils"/>
    </source>
</evidence>
<dbReference type="OrthoDB" id="1643270at2"/>
<keyword evidence="3" id="KW-1185">Reference proteome</keyword>
<dbReference type="RefSeq" id="WP_073112976.1">
    <property type="nucleotide sequence ID" value="NZ_FQZY01000083.1"/>
</dbReference>
<evidence type="ECO:0000313" key="3">
    <source>
        <dbReference type="Proteomes" id="UP000184301"/>
    </source>
</evidence>
<gene>
    <name evidence="2" type="ORF">SAMN02745243_03677</name>
</gene>
<organism evidence="2 3">
    <name type="scientific">Hespellia stercorisuis DSM 15480</name>
    <dbReference type="NCBI Taxonomy" id="1121950"/>
    <lineage>
        <taxon>Bacteria</taxon>
        <taxon>Bacillati</taxon>
        <taxon>Bacillota</taxon>
        <taxon>Clostridia</taxon>
        <taxon>Lachnospirales</taxon>
        <taxon>Lachnospiraceae</taxon>
        <taxon>Hespellia</taxon>
    </lineage>
</organism>
<name>A0A1M6V402_9FIRM</name>
<proteinExistence type="predicted"/>
<evidence type="ECO:0000313" key="2">
    <source>
        <dbReference type="EMBL" id="SHK76180.1"/>
    </source>
</evidence>
<protein>
    <submittedName>
        <fullName evidence="2">Uncharacterized protein</fullName>
    </submittedName>
</protein>
<accession>A0A1M6V402</accession>
<sequence length="541" mass="64160">MQYEFLKQFPRRMKHVGRYVLLLQNSSQKGTWKKYGFIKSEEQINLIFAVLLYVMEQSLKEEVCTMDDIGAYIDNLNMQFFEKNMSYEDSKLLGDFILNVVLSNEGKPMYFDGYDFELKAYQIMHISYVANRIVYVDSDLKRTSYYLTEDGYNLLLSTLEIENNMQLTIHEMIFKMHLEKQSYDKAVDEIKNVFQLLRIQMQKIQEAMSRIRRNALNYSVVEYETILDENLDTISDTKKKFQSYRDLVKARAQELDDMNLNVKKLDAKEEEKLKNLRIIEQYLNQTIDEHQKILGSHFDLKSLYTRELEQLSQMSFIKRFSFRNDFYDQIFAHPDSLQSVDLFLRPLFSNDPDKGYNLKKVTELQRPLRKKAREEDDEIMDFGDENWQEEEERRQREKLKKYEESLSFLMHRVMEKGTLSLDEIEREVNENPDIKAVLVPSVDIFKEIMVELIKNKEIDLKALQKERSEYISDNSGMFQLSEMLLSVLDSDVPAFGKIRRMTIYRKEDGKVIVIKDVKDGTGAVRTIKCSNIQIQTEREGE</sequence>